<dbReference type="InterPro" id="IPR001810">
    <property type="entry name" value="F-box_dom"/>
</dbReference>
<evidence type="ECO:0000259" key="1">
    <source>
        <dbReference type="Pfam" id="PF00646"/>
    </source>
</evidence>
<dbReference type="Proteomes" id="UP001367508">
    <property type="component" value="Unassembled WGS sequence"/>
</dbReference>
<evidence type="ECO:0000313" key="2">
    <source>
        <dbReference type="EMBL" id="KAK7358173.1"/>
    </source>
</evidence>
<dbReference type="Pfam" id="PF00646">
    <property type="entry name" value="F-box"/>
    <property type="match status" value="1"/>
</dbReference>
<feature type="domain" description="F-box" evidence="1">
    <location>
        <begin position="49"/>
        <end position="84"/>
    </location>
</feature>
<gene>
    <name evidence="2" type="ORF">VNO77_00097</name>
</gene>
<dbReference type="AlphaFoldDB" id="A0AAN9R8Y4"/>
<comment type="caution">
    <text evidence="2">The sequence shown here is derived from an EMBL/GenBank/DDBJ whole genome shotgun (WGS) entry which is preliminary data.</text>
</comment>
<protein>
    <recommendedName>
        <fullName evidence="1">F-box domain-containing protein</fullName>
    </recommendedName>
</protein>
<accession>A0AAN9R8Y4</accession>
<keyword evidence="3" id="KW-1185">Reference proteome</keyword>
<sequence length="96" mass="11088">MAGFKASLTFLYHSNLTCLSSTPNTSNGRIRKGPNKEKVMKIDINGDFINNLSDEILINILSKLRIDETVRCDVLSKRWFGLWKQTSHMEFDVRHM</sequence>
<dbReference type="SUPFAM" id="SSF81383">
    <property type="entry name" value="F-box domain"/>
    <property type="match status" value="1"/>
</dbReference>
<reference evidence="2 3" key="1">
    <citation type="submission" date="2024-01" db="EMBL/GenBank/DDBJ databases">
        <title>The genomes of 5 underutilized Papilionoideae crops provide insights into root nodulation and disease resistanc.</title>
        <authorList>
            <person name="Jiang F."/>
        </authorList>
    </citation>
    <scope>NUCLEOTIDE SEQUENCE [LARGE SCALE GENOMIC DNA]</scope>
    <source>
        <strain evidence="2">LVBAO_FW01</strain>
        <tissue evidence="2">Leaves</tissue>
    </source>
</reference>
<dbReference type="Gene3D" id="1.20.1280.50">
    <property type="match status" value="1"/>
</dbReference>
<name>A0AAN9R8Y4_CANGL</name>
<organism evidence="2 3">
    <name type="scientific">Canavalia gladiata</name>
    <name type="common">Sword bean</name>
    <name type="synonym">Dolichos gladiatus</name>
    <dbReference type="NCBI Taxonomy" id="3824"/>
    <lineage>
        <taxon>Eukaryota</taxon>
        <taxon>Viridiplantae</taxon>
        <taxon>Streptophyta</taxon>
        <taxon>Embryophyta</taxon>
        <taxon>Tracheophyta</taxon>
        <taxon>Spermatophyta</taxon>
        <taxon>Magnoliopsida</taxon>
        <taxon>eudicotyledons</taxon>
        <taxon>Gunneridae</taxon>
        <taxon>Pentapetalae</taxon>
        <taxon>rosids</taxon>
        <taxon>fabids</taxon>
        <taxon>Fabales</taxon>
        <taxon>Fabaceae</taxon>
        <taxon>Papilionoideae</taxon>
        <taxon>50 kb inversion clade</taxon>
        <taxon>NPAAA clade</taxon>
        <taxon>indigoferoid/millettioid clade</taxon>
        <taxon>Phaseoleae</taxon>
        <taxon>Canavalia</taxon>
    </lineage>
</organism>
<proteinExistence type="predicted"/>
<dbReference type="EMBL" id="JAYMYQ010000001">
    <property type="protein sequence ID" value="KAK7358173.1"/>
    <property type="molecule type" value="Genomic_DNA"/>
</dbReference>
<evidence type="ECO:0000313" key="3">
    <source>
        <dbReference type="Proteomes" id="UP001367508"/>
    </source>
</evidence>
<dbReference type="InterPro" id="IPR036047">
    <property type="entry name" value="F-box-like_dom_sf"/>
</dbReference>